<comment type="caution">
    <text evidence="3">The sequence shown here is derived from an EMBL/GenBank/DDBJ whole genome shotgun (WGS) entry which is preliminary data.</text>
</comment>
<evidence type="ECO:0000313" key="4">
    <source>
        <dbReference type="Proteomes" id="UP000309340"/>
    </source>
</evidence>
<keyword evidence="4" id="KW-1185">Reference proteome</keyword>
<evidence type="ECO:0000256" key="1">
    <source>
        <dbReference type="SAM" id="MobiDB-lite"/>
    </source>
</evidence>
<accession>A0A4U0WKT7</accession>
<sequence length="151" mass="16031">LHSIVDRAEDWGIPTPVLLQQSSSSCQANGGAYLRLDTDNDSRPDSSRISSARASNRDESRLQQTTDDAASLLTGGDGGHGNSSVCDVYVHRKRSTFRNKDHFGRSANENTGKWEWSGSGSGSEGLVSALLVLGGLILLAALWPAANAYGL</sequence>
<evidence type="ECO:0000313" key="3">
    <source>
        <dbReference type="EMBL" id="TKA63704.1"/>
    </source>
</evidence>
<gene>
    <name evidence="3" type="ORF">B0A55_10390</name>
</gene>
<name>A0A4U0WKT7_9PEZI</name>
<keyword evidence="2" id="KW-0812">Transmembrane</keyword>
<keyword evidence="2" id="KW-1133">Transmembrane helix</keyword>
<dbReference type="EMBL" id="NAJQ01000918">
    <property type="protein sequence ID" value="TKA63704.1"/>
    <property type="molecule type" value="Genomic_DNA"/>
</dbReference>
<feature type="compositionally biased region" description="Basic and acidic residues" evidence="1">
    <location>
        <begin position="36"/>
        <end position="46"/>
    </location>
</feature>
<dbReference type="Proteomes" id="UP000309340">
    <property type="component" value="Unassembled WGS sequence"/>
</dbReference>
<feature type="non-terminal residue" evidence="3">
    <location>
        <position position="1"/>
    </location>
</feature>
<proteinExistence type="predicted"/>
<evidence type="ECO:0000256" key="2">
    <source>
        <dbReference type="SAM" id="Phobius"/>
    </source>
</evidence>
<organism evidence="3 4">
    <name type="scientific">Friedmanniomyces simplex</name>
    <dbReference type="NCBI Taxonomy" id="329884"/>
    <lineage>
        <taxon>Eukaryota</taxon>
        <taxon>Fungi</taxon>
        <taxon>Dikarya</taxon>
        <taxon>Ascomycota</taxon>
        <taxon>Pezizomycotina</taxon>
        <taxon>Dothideomycetes</taxon>
        <taxon>Dothideomycetidae</taxon>
        <taxon>Mycosphaerellales</taxon>
        <taxon>Teratosphaeriaceae</taxon>
        <taxon>Friedmanniomyces</taxon>
    </lineage>
</organism>
<feature type="region of interest" description="Disordered" evidence="1">
    <location>
        <begin position="30"/>
        <end position="76"/>
    </location>
</feature>
<reference evidence="3 4" key="1">
    <citation type="submission" date="2017-03" db="EMBL/GenBank/DDBJ databases">
        <title>Genomes of endolithic fungi from Antarctica.</title>
        <authorList>
            <person name="Coleine C."/>
            <person name="Masonjones S."/>
            <person name="Stajich J.E."/>
        </authorList>
    </citation>
    <scope>NUCLEOTIDE SEQUENCE [LARGE SCALE GENOMIC DNA]</scope>
    <source>
        <strain evidence="3 4">CCFEE 5184</strain>
    </source>
</reference>
<dbReference type="AlphaFoldDB" id="A0A4U0WKT7"/>
<feature type="transmembrane region" description="Helical" evidence="2">
    <location>
        <begin position="126"/>
        <end position="146"/>
    </location>
</feature>
<dbReference type="OrthoDB" id="3794485at2759"/>
<protein>
    <submittedName>
        <fullName evidence="3">Uncharacterized protein</fullName>
    </submittedName>
</protein>
<keyword evidence="2" id="KW-0472">Membrane</keyword>